<protein>
    <submittedName>
        <fullName evidence="4">Glycosyltransferase involved in cell wall biosynthesis</fullName>
    </submittedName>
</protein>
<dbReference type="InterPro" id="IPR005331">
    <property type="entry name" value="Sulfotransferase"/>
</dbReference>
<dbReference type="InterPro" id="IPR001173">
    <property type="entry name" value="Glyco_trans_2-like"/>
</dbReference>
<dbReference type="RefSeq" id="WP_229801163.1">
    <property type="nucleotide sequence ID" value="NZ_BMPB01000016.1"/>
</dbReference>
<dbReference type="EMBL" id="JACHOC010000012">
    <property type="protein sequence ID" value="MBB4624844.1"/>
    <property type="molecule type" value="Genomic_DNA"/>
</dbReference>
<proteinExistence type="predicted"/>
<dbReference type="PANTHER" id="PTHR22916">
    <property type="entry name" value="GLYCOSYLTRANSFERASE"/>
    <property type="match status" value="1"/>
</dbReference>
<evidence type="ECO:0000313" key="5">
    <source>
        <dbReference type="Proteomes" id="UP000533637"/>
    </source>
</evidence>
<organism evidence="4 5">
    <name type="scientific">Parabacteroides faecis</name>
    <dbReference type="NCBI Taxonomy" id="1217282"/>
    <lineage>
        <taxon>Bacteria</taxon>
        <taxon>Pseudomonadati</taxon>
        <taxon>Bacteroidota</taxon>
        <taxon>Bacteroidia</taxon>
        <taxon>Bacteroidales</taxon>
        <taxon>Tannerellaceae</taxon>
        <taxon>Parabacteroides</taxon>
    </lineage>
</organism>
<name>A0ABR6KTY7_9BACT</name>
<dbReference type="Gene3D" id="3.90.550.10">
    <property type="entry name" value="Spore Coat Polysaccharide Biosynthesis Protein SpsA, Chain A"/>
    <property type="match status" value="2"/>
</dbReference>
<evidence type="ECO:0000259" key="3">
    <source>
        <dbReference type="Pfam" id="PF02709"/>
    </source>
</evidence>
<feature type="domain" description="Galactosyltransferase C-terminal" evidence="3">
    <location>
        <begin position="577"/>
        <end position="631"/>
    </location>
</feature>
<accession>A0ABR6KTY7</accession>
<evidence type="ECO:0000256" key="1">
    <source>
        <dbReference type="ARBA" id="ARBA00022679"/>
    </source>
</evidence>
<dbReference type="Proteomes" id="UP000533637">
    <property type="component" value="Unassembled WGS sequence"/>
</dbReference>
<gene>
    <name evidence="4" type="ORF">GGQ57_004789</name>
</gene>
<dbReference type="Pfam" id="PF02709">
    <property type="entry name" value="Glyco_transf_7C"/>
    <property type="match status" value="1"/>
</dbReference>
<dbReference type="SUPFAM" id="SSF53448">
    <property type="entry name" value="Nucleotide-diphospho-sugar transferases"/>
    <property type="match status" value="2"/>
</dbReference>
<dbReference type="Pfam" id="PF03567">
    <property type="entry name" value="Sulfotransfer_2"/>
    <property type="match status" value="1"/>
</dbReference>
<sequence>MIDISVIMPVFNEEKYLHEAIDSILHQTFGRFEFIIIDDASTDNSLAIIQSYADERIVLICNEYNMGNYPSRNKGLEIAVGKYICVMDADDVAYLQRFELQYKYLETHPDILGIGTNFVFSKPEMKRPLPSSHEQLMIDLLQNNTFLHSSLMIRTNVMRKCDGYDEKYVYSSDYDLMSRLALSGKVENLPGILMMCRWHASQISQLHRDEQKAYAYDVRRKYQIEFINRYKNTNQQMPDEWTVGIPEIGRIIALYTYASHTGDVIYEKQADELLEQLLENDVEIVPSLGQECSYCSLGCGLIYILRNKFAKGEENEILTELDTRLSTLSINWNEEQKDSLYGWIHYLTLRVDVQEESTVTLVNKQNLIQFLDRLEEIEIIDDSLLKDLRRIDALGIFPERTKCLLGEKEITCINCNEIDESLDDIVTFVIPVRIDSSERKENLDVVLDQLSKRKQSKIIVLEADKDSKYKVPGNYPNVTYRFVKDDNSIFYRTKYLNELLREADTSIVGIWDTDVIVPDDQIDSSIADIRNRKAVMSFPYDGRFNLCSMEDSFVFRDNRLIEFLKGKEHSDCFIHSVGGAFLVHKDYYLEAGGENEHFYGWGMEDLERVKRMEILGLPVSRVTGALYHLFHYRYENSRFYSSRLEEESREEFLKVCGMYKDQLKHYIQTWKDVALKYENRVYLPSDMHARTPFLANYFCLMESYHMAFVIIAKNASSHLRNVLASSLYGFYPNQGGAHSLVGYDDASPYLCPVSKMQEKEKESGKMIKFAVWRDPVERLVSCYKHFCLEKANRFYFRYLALFEDNSFDRFMEFVRFELGKKNPLSQDEHIRRQSDYYHPEDVDYIVPIHKLNQFLEEHGVPVLKKSANETSVGFRLTDRNHIEEIKELYKADYKIKLTY</sequence>
<dbReference type="InterPro" id="IPR029044">
    <property type="entry name" value="Nucleotide-diphossugar_trans"/>
</dbReference>
<keyword evidence="5" id="KW-1185">Reference proteome</keyword>
<evidence type="ECO:0000313" key="4">
    <source>
        <dbReference type="EMBL" id="MBB4624844.1"/>
    </source>
</evidence>
<keyword evidence="1" id="KW-0808">Transferase</keyword>
<comment type="caution">
    <text evidence="4">The sequence shown here is derived from an EMBL/GenBank/DDBJ whole genome shotgun (WGS) entry which is preliminary data.</text>
</comment>
<reference evidence="4 5" key="1">
    <citation type="submission" date="2020-08" db="EMBL/GenBank/DDBJ databases">
        <title>Genomic Encyclopedia of Type Strains, Phase IV (KMG-IV): sequencing the most valuable type-strain genomes for metagenomic binning, comparative biology and taxonomic classification.</title>
        <authorList>
            <person name="Goeker M."/>
        </authorList>
    </citation>
    <scope>NUCLEOTIDE SEQUENCE [LARGE SCALE GENOMIC DNA]</scope>
    <source>
        <strain evidence="4 5">DSM 102983</strain>
    </source>
</reference>
<dbReference type="InterPro" id="IPR027791">
    <property type="entry name" value="Galactosyl_T_C"/>
</dbReference>
<dbReference type="Pfam" id="PF00535">
    <property type="entry name" value="Glycos_transf_2"/>
    <property type="match status" value="1"/>
</dbReference>
<feature type="domain" description="Glycosyltransferase 2-like" evidence="2">
    <location>
        <begin position="5"/>
        <end position="158"/>
    </location>
</feature>
<evidence type="ECO:0000259" key="2">
    <source>
        <dbReference type="Pfam" id="PF00535"/>
    </source>
</evidence>
<dbReference type="PANTHER" id="PTHR22916:SF3">
    <property type="entry name" value="UDP-GLCNAC:BETAGAL BETA-1,3-N-ACETYLGLUCOSAMINYLTRANSFERASE-LIKE PROTEIN 1"/>
    <property type="match status" value="1"/>
</dbReference>